<organism evidence="2 3">
    <name type="scientific">Daphnia sinensis</name>
    <dbReference type="NCBI Taxonomy" id="1820382"/>
    <lineage>
        <taxon>Eukaryota</taxon>
        <taxon>Metazoa</taxon>
        <taxon>Ecdysozoa</taxon>
        <taxon>Arthropoda</taxon>
        <taxon>Crustacea</taxon>
        <taxon>Branchiopoda</taxon>
        <taxon>Diplostraca</taxon>
        <taxon>Cladocera</taxon>
        <taxon>Anomopoda</taxon>
        <taxon>Daphniidae</taxon>
        <taxon>Daphnia</taxon>
        <taxon>Daphnia similis group</taxon>
    </lineage>
</organism>
<evidence type="ECO:0000313" key="3">
    <source>
        <dbReference type="Proteomes" id="UP000820818"/>
    </source>
</evidence>
<keyword evidence="1" id="KW-0732">Signal</keyword>
<dbReference type="EMBL" id="WJBH02000296">
    <property type="protein sequence ID" value="KAI9549461.1"/>
    <property type="molecule type" value="Genomic_DNA"/>
</dbReference>
<feature type="signal peptide" evidence="1">
    <location>
        <begin position="1"/>
        <end position="16"/>
    </location>
</feature>
<dbReference type="AlphaFoldDB" id="A0AAD5KTG4"/>
<dbReference type="Proteomes" id="UP000820818">
    <property type="component" value="Unassembled WGS sequence"/>
</dbReference>
<proteinExistence type="predicted"/>
<evidence type="ECO:0000256" key="1">
    <source>
        <dbReference type="SAM" id="SignalP"/>
    </source>
</evidence>
<feature type="chain" id="PRO_5042010528" evidence="1">
    <location>
        <begin position="17"/>
        <end position="134"/>
    </location>
</feature>
<gene>
    <name evidence="2" type="ORF">GHT06_001861</name>
</gene>
<sequence length="134" mass="14518">MKKVLASLALLFATSAFSTTSTVDVRNLTPEQVAQVQKQVSELSSTPVNVSASVRKEAEAWGELGANMGKAMVGAAKEVGVASNEFAQTGLAFIMHLFYTDDERYGELAAVIWMLLEGLLFVEMFTDFSLKFVA</sequence>
<reference evidence="2" key="1">
    <citation type="submission" date="2022-05" db="EMBL/GenBank/DDBJ databases">
        <title>A multi-omics perspective on studying reproductive biology in Daphnia sinensis.</title>
        <authorList>
            <person name="Jia J."/>
        </authorList>
    </citation>
    <scope>NUCLEOTIDE SEQUENCE</scope>
    <source>
        <strain evidence="2">WSL</strain>
    </source>
</reference>
<accession>A0AAD5KTG4</accession>
<keyword evidence="3" id="KW-1185">Reference proteome</keyword>
<evidence type="ECO:0000313" key="2">
    <source>
        <dbReference type="EMBL" id="KAI9549461.1"/>
    </source>
</evidence>
<comment type="caution">
    <text evidence="2">The sequence shown here is derived from an EMBL/GenBank/DDBJ whole genome shotgun (WGS) entry which is preliminary data.</text>
</comment>
<protein>
    <submittedName>
        <fullName evidence="2">Uncharacterized protein</fullName>
    </submittedName>
</protein>
<name>A0AAD5KTG4_9CRUS</name>